<protein>
    <submittedName>
        <fullName evidence="2">Defensin-like protein 1</fullName>
    </submittedName>
</protein>
<evidence type="ECO:0000313" key="2">
    <source>
        <dbReference type="EMBL" id="KHG02242.1"/>
    </source>
</evidence>
<accession>A0A0B0MPF3</accession>
<reference evidence="3" key="1">
    <citation type="submission" date="2014-09" db="EMBL/GenBank/DDBJ databases">
        <authorList>
            <person name="Mudge J."/>
            <person name="Ramaraj T."/>
            <person name="Lindquist I.E."/>
            <person name="Bharti A.K."/>
            <person name="Sundararajan A."/>
            <person name="Cameron C.T."/>
            <person name="Woodward J.E."/>
            <person name="May G.D."/>
            <person name="Brubaker C."/>
            <person name="Broadhvest J."/>
            <person name="Wilkins T.A."/>
        </authorList>
    </citation>
    <scope>NUCLEOTIDE SEQUENCE</scope>
    <source>
        <strain evidence="3">cv. AKA8401</strain>
    </source>
</reference>
<comment type="caution">
    <text evidence="2">The sequence shown here is derived from an EMBL/GenBank/DDBJ whole genome shotgun (WGS) entry which is preliminary data.</text>
</comment>
<proteinExistence type="predicted"/>
<dbReference type="InterPro" id="IPR036574">
    <property type="entry name" value="Scorpion_toxin-like_sf"/>
</dbReference>
<dbReference type="Gene3D" id="3.30.30.10">
    <property type="entry name" value="Knottin, scorpion toxin-like"/>
    <property type="match status" value="1"/>
</dbReference>
<feature type="chain" id="PRO_5002075842" evidence="1">
    <location>
        <begin position="36"/>
        <end position="80"/>
    </location>
</feature>
<dbReference type="AlphaFoldDB" id="A0A0B0MPF3"/>
<keyword evidence="3" id="KW-1185">Reference proteome</keyword>
<dbReference type="EMBL" id="JRRC01252719">
    <property type="protein sequence ID" value="KHG02242.1"/>
    <property type="molecule type" value="Genomic_DNA"/>
</dbReference>
<evidence type="ECO:0000256" key="1">
    <source>
        <dbReference type="SAM" id="SignalP"/>
    </source>
</evidence>
<sequence length="80" mass="8432">MRKGNVANLIVQQVLGILCLILIWNLVAGPVGVDAINVPPCLGPCSAIPNCHQSCIDKGFPKGGVCIGFSFEELACYCTQ</sequence>
<name>A0A0B0MPF3_GOSAR</name>
<dbReference type="Proteomes" id="UP000032142">
    <property type="component" value="Unassembled WGS sequence"/>
</dbReference>
<keyword evidence="1" id="KW-0732">Signal</keyword>
<gene>
    <name evidence="2" type="ORF">F383_26389</name>
</gene>
<feature type="signal peptide" evidence="1">
    <location>
        <begin position="1"/>
        <end position="35"/>
    </location>
</feature>
<organism evidence="2 3">
    <name type="scientific">Gossypium arboreum</name>
    <name type="common">Tree cotton</name>
    <name type="synonym">Gossypium nanking</name>
    <dbReference type="NCBI Taxonomy" id="29729"/>
    <lineage>
        <taxon>Eukaryota</taxon>
        <taxon>Viridiplantae</taxon>
        <taxon>Streptophyta</taxon>
        <taxon>Embryophyta</taxon>
        <taxon>Tracheophyta</taxon>
        <taxon>Spermatophyta</taxon>
        <taxon>Magnoliopsida</taxon>
        <taxon>eudicotyledons</taxon>
        <taxon>Gunneridae</taxon>
        <taxon>Pentapetalae</taxon>
        <taxon>rosids</taxon>
        <taxon>malvids</taxon>
        <taxon>Malvales</taxon>
        <taxon>Malvaceae</taxon>
        <taxon>Malvoideae</taxon>
        <taxon>Gossypium</taxon>
    </lineage>
</organism>
<evidence type="ECO:0000313" key="3">
    <source>
        <dbReference type="Proteomes" id="UP000032142"/>
    </source>
</evidence>